<name>A0A1Y2HLU9_9FUNG</name>
<sequence length="125" mass="13938">MPGGCPLKLPQMSSLILPTYLCFVSFAKQRLYPTFLLLLLFAPFNPPCLGWRFRGPPLVFSYLTAAKLTATLARVILFCLSLLFHACCLLRFCPLIPPAYLSFIPTFAHRCPGTPKVACTFSAMF</sequence>
<dbReference type="EMBL" id="MCFL01000021">
    <property type="protein sequence ID" value="ORZ35587.1"/>
    <property type="molecule type" value="Genomic_DNA"/>
</dbReference>
<reference evidence="2 3" key="1">
    <citation type="submission" date="2016-07" db="EMBL/GenBank/DDBJ databases">
        <title>Pervasive Adenine N6-methylation of Active Genes in Fungi.</title>
        <authorList>
            <consortium name="DOE Joint Genome Institute"/>
            <person name="Mondo S.J."/>
            <person name="Dannebaum R.O."/>
            <person name="Kuo R.C."/>
            <person name="Labutti K."/>
            <person name="Haridas S."/>
            <person name="Kuo A."/>
            <person name="Salamov A."/>
            <person name="Ahrendt S.R."/>
            <person name="Lipzen A."/>
            <person name="Sullivan W."/>
            <person name="Andreopoulos W.B."/>
            <person name="Clum A."/>
            <person name="Lindquist E."/>
            <person name="Daum C."/>
            <person name="Ramamoorthy G.K."/>
            <person name="Gryganskyi A."/>
            <person name="Culley D."/>
            <person name="Magnuson J.K."/>
            <person name="James T.Y."/>
            <person name="O'Malley M.A."/>
            <person name="Stajich J.E."/>
            <person name="Spatafora J.W."/>
            <person name="Visel A."/>
            <person name="Grigoriev I.V."/>
        </authorList>
    </citation>
    <scope>NUCLEOTIDE SEQUENCE [LARGE SCALE GENOMIC DNA]</scope>
    <source>
        <strain evidence="2 3">PL171</strain>
    </source>
</reference>
<keyword evidence="1" id="KW-0812">Transmembrane</keyword>
<evidence type="ECO:0000313" key="2">
    <source>
        <dbReference type="EMBL" id="ORZ35587.1"/>
    </source>
</evidence>
<keyword evidence="1" id="KW-0472">Membrane</keyword>
<accession>A0A1Y2HLU9</accession>
<protein>
    <submittedName>
        <fullName evidence="2">Uncharacterized protein</fullName>
    </submittedName>
</protein>
<feature type="transmembrane region" description="Helical" evidence="1">
    <location>
        <begin position="73"/>
        <end position="93"/>
    </location>
</feature>
<evidence type="ECO:0000256" key="1">
    <source>
        <dbReference type="SAM" id="Phobius"/>
    </source>
</evidence>
<proteinExistence type="predicted"/>
<dbReference type="Proteomes" id="UP000193411">
    <property type="component" value="Unassembled WGS sequence"/>
</dbReference>
<organism evidence="2 3">
    <name type="scientific">Catenaria anguillulae PL171</name>
    <dbReference type="NCBI Taxonomy" id="765915"/>
    <lineage>
        <taxon>Eukaryota</taxon>
        <taxon>Fungi</taxon>
        <taxon>Fungi incertae sedis</taxon>
        <taxon>Blastocladiomycota</taxon>
        <taxon>Blastocladiomycetes</taxon>
        <taxon>Blastocladiales</taxon>
        <taxon>Catenariaceae</taxon>
        <taxon>Catenaria</taxon>
    </lineage>
</organism>
<feature type="transmembrane region" description="Helical" evidence="1">
    <location>
        <begin position="12"/>
        <end position="28"/>
    </location>
</feature>
<comment type="caution">
    <text evidence="2">The sequence shown here is derived from an EMBL/GenBank/DDBJ whole genome shotgun (WGS) entry which is preliminary data.</text>
</comment>
<feature type="transmembrane region" description="Helical" evidence="1">
    <location>
        <begin position="35"/>
        <end position="53"/>
    </location>
</feature>
<keyword evidence="3" id="KW-1185">Reference proteome</keyword>
<keyword evidence="1" id="KW-1133">Transmembrane helix</keyword>
<evidence type="ECO:0000313" key="3">
    <source>
        <dbReference type="Proteomes" id="UP000193411"/>
    </source>
</evidence>
<dbReference type="AlphaFoldDB" id="A0A1Y2HLU9"/>
<gene>
    <name evidence="2" type="ORF">BCR44DRAFT_1433809</name>
</gene>